<reference evidence="6 7" key="1">
    <citation type="submission" date="2022-10" db="EMBL/GenBank/DDBJ databases">
        <title>The complete genomes of actinobacterial strains from the NBC collection.</title>
        <authorList>
            <person name="Joergensen T.S."/>
            <person name="Alvarez Arevalo M."/>
            <person name="Sterndorff E.B."/>
            <person name="Faurdal D."/>
            <person name="Vuksanovic O."/>
            <person name="Mourched A.-S."/>
            <person name="Charusanti P."/>
            <person name="Shaw S."/>
            <person name="Blin K."/>
            <person name="Weber T."/>
        </authorList>
    </citation>
    <scope>NUCLEOTIDE SEQUENCE [LARGE SCALE GENOMIC DNA]</scope>
    <source>
        <strain evidence="6 7">NBC_01247</strain>
    </source>
</reference>
<dbReference type="NCBIfam" id="NF003549">
    <property type="entry name" value="PRK05205.1-5"/>
    <property type="match status" value="1"/>
</dbReference>
<dbReference type="Proteomes" id="UP001432014">
    <property type="component" value="Chromosome"/>
</dbReference>
<organism evidence="6 7">
    <name type="scientific">Kitasatospora herbaricolor</name>
    <dbReference type="NCBI Taxonomy" id="68217"/>
    <lineage>
        <taxon>Bacteria</taxon>
        <taxon>Bacillati</taxon>
        <taxon>Actinomycetota</taxon>
        <taxon>Actinomycetes</taxon>
        <taxon>Kitasatosporales</taxon>
        <taxon>Streptomycetaceae</taxon>
        <taxon>Kitasatospora</taxon>
    </lineage>
</organism>
<dbReference type="PANTHER" id="PTHR11608">
    <property type="entry name" value="BIFUNCTIONAL PROTEIN PYRR"/>
    <property type="match status" value="1"/>
</dbReference>
<name>A0ABZ1W3U1_9ACTN</name>
<dbReference type="InterPro" id="IPR023050">
    <property type="entry name" value="PyrR"/>
</dbReference>
<comment type="function">
    <text evidence="4">Regulates the transcription of the pyrimidine nucleotide (pyr) operon in response to exogenous pyrimidines.</text>
</comment>
<accession>A0ABZ1W3U1</accession>
<evidence type="ECO:0000256" key="3">
    <source>
        <dbReference type="ARBA" id="ARBA00023163"/>
    </source>
</evidence>
<dbReference type="SUPFAM" id="SSF53271">
    <property type="entry name" value="PRTase-like"/>
    <property type="match status" value="1"/>
</dbReference>
<feature type="short sequence motif" description="PRPP-binding" evidence="4">
    <location>
        <begin position="109"/>
        <end position="121"/>
    </location>
</feature>
<evidence type="ECO:0000313" key="6">
    <source>
        <dbReference type="EMBL" id="WUS55505.1"/>
    </source>
</evidence>
<evidence type="ECO:0000256" key="2">
    <source>
        <dbReference type="ARBA" id="ARBA00023015"/>
    </source>
</evidence>
<keyword evidence="3 4" id="KW-0804">Transcription</keyword>
<keyword evidence="4 6" id="KW-0808">Transferase</keyword>
<dbReference type="NCBIfam" id="NF003548">
    <property type="entry name" value="PRK05205.1-4"/>
    <property type="match status" value="1"/>
</dbReference>
<comment type="similarity">
    <text evidence="1 4">Belongs to the purine/pyrimidine phosphoribosyltransferase family. PyrR subfamily.</text>
</comment>
<dbReference type="RefSeq" id="WP_329499826.1">
    <property type="nucleotide sequence ID" value="NZ_CP108460.1"/>
</dbReference>
<evidence type="ECO:0000256" key="4">
    <source>
        <dbReference type="HAMAP-Rule" id="MF_01219"/>
    </source>
</evidence>
<proteinExistence type="inferred from homology"/>
<dbReference type="Pfam" id="PF00156">
    <property type="entry name" value="Pribosyltran"/>
    <property type="match status" value="1"/>
</dbReference>
<dbReference type="InterPro" id="IPR000836">
    <property type="entry name" value="PRTase_dom"/>
</dbReference>
<dbReference type="InterPro" id="IPR050137">
    <property type="entry name" value="PyrR_bifunctional"/>
</dbReference>
<dbReference type="EMBL" id="CP108482">
    <property type="protein sequence ID" value="WUS55505.1"/>
    <property type="molecule type" value="Genomic_DNA"/>
</dbReference>
<dbReference type="Gene3D" id="3.40.50.2020">
    <property type="match status" value="1"/>
</dbReference>
<evidence type="ECO:0000313" key="7">
    <source>
        <dbReference type="Proteomes" id="UP001432014"/>
    </source>
</evidence>
<dbReference type="NCBIfam" id="NF003547">
    <property type="entry name" value="PRK05205.1-3"/>
    <property type="match status" value="1"/>
</dbReference>
<comment type="catalytic activity">
    <reaction evidence="4">
        <text>UMP + diphosphate = 5-phospho-alpha-D-ribose 1-diphosphate + uracil</text>
        <dbReference type="Rhea" id="RHEA:13017"/>
        <dbReference type="ChEBI" id="CHEBI:17568"/>
        <dbReference type="ChEBI" id="CHEBI:33019"/>
        <dbReference type="ChEBI" id="CHEBI:57865"/>
        <dbReference type="ChEBI" id="CHEBI:58017"/>
        <dbReference type="EC" id="2.4.2.9"/>
    </reaction>
</comment>
<sequence length="210" mass="22819">MTTVRDSSSAPRPPHQVLDATDVARVVTRIAHEIVERAKGAEDVVLLGIHTRGVHLARRLHAKLTQITGREIPLGTLDITMYRDDLRLKPARALEHTEIPGGGIDGKLVILIDDVLFSGRTIRAALDALSDIGRPRAVQLAVLVDRGHRELPIRADYVGKNLPTSLREAVQVQLSDTDGRDAVLVGDRDYAARSSQALAAQPPADQPLPE</sequence>
<keyword evidence="4 6" id="KW-0328">Glycosyltransferase</keyword>
<dbReference type="GO" id="GO:0004845">
    <property type="term" value="F:uracil phosphoribosyltransferase activity"/>
    <property type="evidence" value="ECO:0007669"/>
    <property type="project" value="UniProtKB-EC"/>
</dbReference>
<dbReference type="CDD" id="cd06223">
    <property type="entry name" value="PRTases_typeI"/>
    <property type="match status" value="1"/>
</dbReference>
<keyword evidence="2 4" id="KW-0805">Transcription regulation</keyword>
<dbReference type="HAMAP" id="MF_01219">
    <property type="entry name" value="PyrR"/>
    <property type="match status" value="1"/>
</dbReference>
<feature type="domain" description="Phosphoribosyltransferase" evidence="5">
    <location>
        <begin position="16"/>
        <end position="163"/>
    </location>
</feature>
<protein>
    <recommendedName>
        <fullName evidence="4">Bifunctional protein PyrR</fullName>
    </recommendedName>
    <domain>
        <recommendedName>
            <fullName evidence="4">Pyrimidine operon regulatory protein</fullName>
        </recommendedName>
    </domain>
    <domain>
        <recommendedName>
            <fullName evidence="4">Uracil phosphoribosyltransferase</fullName>
            <shortName evidence="4">UPRTase</shortName>
            <ecNumber evidence="4">2.4.2.9</ecNumber>
        </recommendedName>
    </domain>
</protein>
<dbReference type="PANTHER" id="PTHR11608:SF0">
    <property type="entry name" value="BIFUNCTIONAL PROTEIN PYRR"/>
    <property type="match status" value="1"/>
</dbReference>
<dbReference type="InterPro" id="IPR029057">
    <property type="entry name" value="PRTase-like"/>
</dbReference>
<comment type="function">
    <text evidence="4">Also displays a weak uracil phosphoribosyltransferase activity which is not physiologically significant.</text>
</comment>
<gene>
    <name evidence="4 6" type="primary">pyrR</name>
    <name evidence="6" type="ORF">OG469_08260</name>
</gene>
<dbReference type="EC" id="2.4.2.9" evidence="4"/>
<keyword evidence="7" id="KW-1185">Reference proteome</keyword>
<evidence type="ECO:0000259" key="5">
    <source>
        <dbReference type="Pfam" id="PF00156"/>
    </source>
</evidence>
<evidence type="ECO:0000256" key="1">
    <source>
        <dbReference type="ARBA" id="ARBA00005565"/>
    </source>
</evidence>